<evidence type="ECO:0000256" key="3">
    <source>
        <dbReference type="ARBA" id="ARBA00007128"/>
    </source>
</evidence>
<keyword evidence="5 9" id="KW-0112">Calmodulin-binding</keyword>
<keyword evidence="9" id="KW-1003">Cell membrane</keyword>
<gene>
    <name evidence="13" type="primary">LOC109689731</name>
</gene>
<feature type="domain" description="Phosphorylase b kinase regulatory subunit alpha/beta C-terminal" evidence="12">
    <location>
        <begin position="790"/>
        <end position="912"/>
    </location>
</feature>
<keyword evidence="7 9" id="KW-0636">Prenylation</keyword>
<dbReference type="PANTHER" id="PTHR10749">
    <property type="entry name" value="PHOSPHORYLASE B KINASE REGULATORY SUBUNIT"/>
    <property type="match status" value="1"/>
</dbReference>
<dbReference type="SUPFAM" id="SSF48208">
    <property type="entry name" value="Six-hairpin glycosidases"/>
    <property type="match status" value="1"/>
</dbReference>
<accession>A0A8C0XS14</accession>
<dbReference type="GO" id="GO:0005977">
    <property type="term" value="P:glycogen metabolic process"/>
    <property type="evidence" value="ECO:0007669"/>
    <property type="project" value="UniProtKB-UniPathway"/>
</dbReference>
<evidence type="ECO:0000256" key="9">
    <source>
        <dbReference type="RuleBase" id="RU364123"/>
    </source>
</evidence>
<dbReference type="Pfam" id="PF19292">
    <property type="entry name" value="KPBB_C"/>
    <property type="match status" value="1"/>
</dbReference>
<evidence type="ECO:0000256" key="6">
    <source>
        <dbReference type="ARBA" id="ARBA00023277"/>
    </source>
</evidence>
<comment type="subunit">
    <text evidence="8 9">Hexadecamer of 4 heterotetramers, each composed of alpha, beta, gamma, and delta subunits. Alpha (PHKA1 or PHKA2) and beta (PHKB) are regulatory subunits, gamma (PHKG1 or PHKG2) is the catalytic subunit, and delta is calmodulin.</text>
</comment>
<comment type="subcellular location">
    <subcellularLocation>
        <location evidence="1 9">Cell membrane</location>
        <topology evidence="1 9">Lipid-anchor</topology>
        <orientation evidence="1 9">Cytoplasmic side</orientation>
    </subcellularLocation>
</comment>
<reference evidence="13" key="1">
    <citation type="submission" date="2023-09" db="UniProtKB">
        <authorList>
            <consortium name="Ensembl"/>
        </authorList>
    </citation>
    <scope>IDENTIFICATION</scope>
</reference>
<keyword evidence="9" id="KW-0472">Membrane</keyword>
<protein>
    <recommendedName>
        <fullName evidence="9">Phosphorylase b kinase regulatory subunit</fullName>
    </recommendedName>
</protein>
<dbReference type="GO" id="GO:0005964">
    <property type="term" value="C:phosphorylase kinase complex"/>
    <property type="evidence" value="ECO:0007669"/>
    <property type="project" value="TreeGrafter"/>
</dbReference>
<keyword evidence="6 9" id="KW-0119">Carbohydrate metabolism</keyword>
<evidence type="ECO:0000256" key="8">
    <source>
        <dbReference type="ARBA" id="ARBA00025890"/>
    </source>
</evidence>
<feature type="region of interest" description="Disordered" evidence="10">
    <location>
        <begin position="770"/>
        <end position="802"/>
    </location>
</feature>
<comment type="function">
    <text evidence="9">Phosphorylase b kinase catalyzes the phosphorylation of serine in certain substrates, including troponin I.</text>
</comment>
<evidence type="ECO:0000256" key="5">
    <source>
        <dbReference type="ARBA" id="ARBA00022860"/>
    </source>
</evidence>
<feature type="domain" description="GH15-like" evidence="11">
    <location>
        <begin position="23"/>
        <end position="662"/>
    </location>
</feature>
<keyword evidence="9" id="KW-0449">Lipoprotein</keyword>
<evidence type="ECO:0000256" key="7">
    <source>
        <dbReference type="ARBA" id="ARBA00023289"/>
    </source>
</evidence>
<sequence length="968" mass="108442">LRSFLFCLCPKYMDGSTHIEGSPAIIIDHLHIFFLLLSGLHIIHSLDEVNFIQNLVFYIEAAYKTADFGIWERGDKTNQGISELNASSVGMAKVIFLSSLDELDLFGVKGGPQSVIHVLADEVQHCQSILNSLLPRASTSKEVDASLLSVISFPAFAVEDSQLVELTKQEIITKLQGRYGCCRFLRDGYKLLKRQTLFIMFFSPQDPNRLYYEPAELKLFENIECEWPLFWTYFILDGVFSGNTEQVQEYREALDAVLIKGKNGVPLLPELYSVPPDRVDEEYQNPHTVDRVPMGKLPHMWGQSLYILGSLMAEVRGNFKTIPPVSPLVISILAETEEIKAILKDKGIDVETIAEVYPIRVQPARILSHIYSSLGCNSKMKLSGRPYRFMGVLGTSKLYDIRKTIFTFTPQFIDQQQFYLALDNKMIVEMLRTDLSYLCSRWRMTGQPTITFPISHTMLDEDGTSLNSSILAALRKMQDGYFGGIQTGKLSETMMSWESGNWMDGCDSTTNVRRLCKALTVSLYILHNLHPRPDWDTKLYEEGGATVRVLLTELYGKVGEIRHWGLIRYISGILRKKVEALDEACTDLLSYQKHLTVGLPPEPREKTISAPLPYEALTQLIDEASEGDMSISILTQEIMVYLAMYMRTQPVLFAEMFRLRIGLIIQVMATELAHSLRCSAEEATEGLMNLSPSAMKNLLHHILSGKEFGVERSVRPTDSNVSPAISIHEIGAVGATKTERTGIMQLKSEIKQSNGGHLSGIDLMSPSLLSPGTGVASSSGSFPSTYDQQTSRDSRQGQWQRRRRLDGALNRVPIGFYQKVWKVLQKCHGLSVEGFVLPSSTTREMTPGEIKFSVHVESVLNRVPQPEYRQLLVEAILVLTMLADIEIHSIGSIIAVEKIVHIANDLFFQEQKTLGADDTMLAKDPASGICTLLYDSAPSGRFGTMTYLSKAAATYVQEFLPHSICAMQ</sequence>
<dbReference type="GO" id="GO:0005886">
    <property type="term" value="C:plasma membrane"/>
    <property type="evidence" value="ECO:0007669"/>
    <property type="project" value="UniProtKB-SubCell"/>
</dbReference>
<dbReference type="UniPathway" id="UPA00163"/>
<dbReference type="Pfam" id="PF00723">
    <property type="entry name" value="Glyco_hydro_15"/>
    <property type="match status" value="1"/>
</dbReference>
<organism evidence="13">
    <name type="scientific">Castor canadensis</name>
    <name type="common">American beaver</name>
    <dbReference type="NCBI Taxonomy" id="51338"/>
    <lineage>
        <taxon>Eukaryota</taxon>
        <taxon>Metazoa</taxon>
        <taxon>Chordata</taxon>
        <taxon>Craniata</taxon>
        <taxon>Vertebrata</taxon>
        <taxon>Euteleostomi</taxon>
        <taxon>Mammalia</taxon>
        <taxon>Eutheria</taxon>
        <taxon>Euarchontoglires</taxon>
        <taxon>Glires</taxon>
        <taxon>Rodentia</taxon>
        <taxon>Castorimorpha</taxon>
        <taxon>Castoridae</taxon>
        <taxon>Castor</taxon>
    </lineage>
</organism>
<name>A0A8C0XS14_CASCN</name>
<evidence type="ECO:0000256" key="10">
    <source>
        <dbReference type="SAM" id="MobiDB-lite"/>
    </source>
</evidence>
<evidence type="ECO:0000313" key="13">
    <source>
        <dbReference type="Ensembl" id="ENSCCNP00000031833.1"/>
    </source>
</evidence>
<dbReference type="InterPro" id="IPR045583">
    <property type="entry name" value="KPBA/B_C"/>
</dbReference>
<keyword evidence="4 9" id="KW-0321">Glycogen metabolism</keyword>
<feature type="compositionally biased region" description="Polar residues" evidence="10">
    <location>
        <begin position="770"/>
        <end position="789"/>
    </location>
</feature>
<evidence type="ECO:0000256" key="1">
    <source>
        <dbReference type="ARBA" id="ARBA00004342"/>
    </source>
</evidence>
<dbReference type="Ensembl" id="ENSCCNT00000040007.1">
    <property type="protein sequence ID" value="ENSCCNP00000031833.1"/>
    <property type="gene ID" value="ENSCCNG00000030113.1"/>
</dbReference>
<evidence type="ECO:0000256" key="2">
    <source>
        <dbReference type="ARBA" id="ARBA00005131"/>
    </source>
</evidence>
<evidence type="ECO:0000259" key="12">
    <source>
        <dbReference type="Pfam" id="PF19292"/>
    </source>
</evidence>
<evidence type="ECO:0000256" key="4">
    <source>
        <dbReference type="ARBA" id="ARBA00022600"/>
    </source>
</evidence>
<dbReference type="InterPro" id="IPR011613">
    <property type="entry name" value="GH15-like"/>
</dbReference>
<dbReference type="InterPro" id="IPR008928">
    <property type="entry name" value="6-hairpin_glycosidase_sf"/>
</dbReference>
<comment type="pathway">
    <text evidence="2 9">Glycan biosynthesis; glycogen metabolism.</text>
</comment>
<dbReference type="InterPro" id="IPR008734">
    <property type="entry name" value="PHK_A/B_su"/>
</dbReference>
<evidence type="ECO:0000259" key="11">
    <source>
        <dbReference type="Pfam" id="PF00723"/>
    </source>
</evidence>
<dbReference type="GO" id="GO:0005516">
    <property type="term" value="F:calmodulin binding"/>
    <property type="evidence" value="ECO:0007669"/>
    <property type="project" value="UniProtKB-KW"/>
</dbReference>
<comment type="similarity">
    <text evidence="3 9">Belongs to the phosphorylase b kinase regulatory chain family.</text>
</comment>
<proteinExistence type="inferred from homology"/>
<dbReference type="AlphaFoldDB" id="A0A8C0XS14"/>
<dbReference type="PANTHER" id="PTHR10749:SF4">
    <property type="entry name" value="PHOSPHORYLASE B KINASE REGULATORY SUBUNIT ALPHA, SKELETAL MUSCLE ISOFORM"/>
    <property type="match status" value="1"/>
</dbReference>